<name>A0A096HJQ5_COMTE</name>
<evidence type="ECO:0000256" key="4">
    <source>
        <dbReference type="ARBA" id="ARBA00011702"/>
    </source>
</evidence>
<keyword evidence="7 16" id="KW-0479">Metal-binding</keyword>
<dbReference type="GO" id="GO:0005509">
    <property type="term" value="F:calcium ion binding"/>
    <property type="evidence" value="ECO:0007669"/>
    <property type="project" value="TreeGrafter"/>
</dbReference>
<evidence type="ECO:0000313" key="18">
    <source>
        <dbReference type="EMBL" id="KGH29137.1"/>
    </source>
</evidence>
<dbReference type="InterPro" id="IPR036541">
    <property type="entry name" value="PLipase_A1_sf"/>
</dbReference>
<feature type="active site" description="Proton acceptor" evidence="15">
    <location>
        <position position="269"/>
    </location>
</feature>
<organism evidence="18 19">
    <name type="scientific">Comamonas testosteroni</name>
    <name type="common">Pseudomonas testosteroni</name>
    <dbReference type="NCBI Taxonomy" id="285"/>
    <lineage>
        <taxon>Bacteria</taxon>
        <taxon>Pseudomonadati</taxon>
        <taxon>Pseudomonadota</taxon>
        <taxon>Betaproteobacteria</taxon>
        <taxon>Burkholderiales</taxon>
        <taxon>Comamonadaceae</taxon>
        <taxon>Comamonas</taxon>
    </lineage>
</organism>
<dbReference type="GO" id="GO:0004623">
    <property type="term" value="F:phospholipase A2 activity"/>
    <property type="evidence" value="ECO:0007669"/>
    <property type="project" value="UniProtKB-EC"/>
</dbReference>
<accession>A0A096HJQ5</accession>
<evidence type="ECO:0000256" key="5">
    <source>
        <dbReference type="ARBA" id="ARBA00022452"/>
    </source>
</evidence>
<dbReference type="EC" id="3.1.1.4" evidence="17"/>
<evidence type="ECO:0000256" key="15">
    <source>
        <dbReference type="PIRSR" id="PIRSR603187-1"/>
    </source>
</evidence>
<dbReference type="Gene3D" id="2.40.230.10">
    <property type="entry name" value="Phospholipase A1"/>
    <property type="match status" value="1"/>
</dbReference>
<feature type="active site" description="Nucleophile" evidence="15">
    <location>
        <position position="271"/>
    </location>
</feature>
<feature type="chain" id="PRO_5019616935" description="Phospholipase A1" evidence="17">
    <location>
        <begin position="29"/>
        <end position="407"/>
    </location>
</feature>
<dbReference type="GO" id="GO:0008970">
    <property type="term" value="F:phospholipase A1 activity"/>
    <property type="evidence" value="ECO:0007669"/>
    <property type="project" value="UniProtKB-EC"/>
</dbReference>
<comment type="function">
    <text evidence="17">Hydrolysis of phosphatidylcholine with phospholipase A2 (EC 3.1.1.4) and phospholipase A1 (EC 3.1.1.32) activities.</text>
</comment>
<evidence type="ECO:0000256" key="11">
    <source>
        <dbReference type="ARBA" id="ARBA00022963"/>
    </source>
</evidence>
<evidence type="ECO:0000256" key="1">
    <source>
        <dbReference type="ARBA" id="ARBA00000111"/>
    </source>
</evidence>
<keyword evidence="11 17" id="KW-0442">Lipid degradation</keyword>
<dbReference type="AlphaFoldDB" id="A0A096HJQ5"/>
<keyword evidence="13" id="KW-0472">Membrane</keyword>
<evidence type="ECO:0000256" key="9">
    <source>
        <dbReference type="ARBA" id="ARBA00022801"/>
    </source>
</evidence>
<dbReference type="PRINTS" id="PR01486">
    <property type="entry name" value="PHPHLIPASEA1"/>
</dbReference>
<evidence type="ECO:0000256" key="14">
    <source>
        <dbReference type="ARBA" id="ARBA00023237"/>
    </source>
</evidence>
<evidence type="ECO:0000256" key="17">
    <source>
        <dbReference type="RuleBase" id="RU366027"/>
    </source>
</evidence>
<reference evidence="18 19" key="1">
    <citation type="submission" date="2013-09" db="EMBL/GenBank/DDBJ databases">
        <title>High correlation between genotypes and phenotypes of environmental bacteria Comamonas testosteroni strains.</title>
        <authorList>
            <person name="Liu L."/>
            <person name="Zhu W."/>
            <person name="Xia X."/>
            <person name="Xu B."/>
            <person name="Luo M."/>
            <person name="Wang G."/>
        </authorList>
    </citation>
    <scope>NUCLEOTIDE SEQUENCE [LARGE SCALE GENOMIC DNA]</scope>
    <source>
        <strain evidence="18 19">JL40</strain>
    </source>
</reference>
<evidence type="ECO:0000256" key="7">
    <source>
        <dbReference type="ARBA" id="ARBA00022723"/>
    </source>
</evidence>
<proteinExistence type="inferred from homology"/>
<evidence type="ECO:0000313" key="19">
    <source>
        <dbReference type="Proteomes" id="UP000029553"/>
    </source>
</evidence>
<dbReference type="SUPFAM" id="SSF56931">
    <property type="entry name" value="Outer membrane phospholipase A (OMPLA)"/>
    <property type="match status" value="1"/>
</dbReference>
<dbReference type="PANTHER" id="PTHR40457:SF1">
    <property type="entry name" value="PHOSPHOLIPASE A1"/>
    <property type="match status" value="1"/>
</dbReference>
<comment type="subcellular location">
    <subcellularLocation>
        <location evidence="17">Cell outer membrane</location>
        <topology evidence="17">Multi-pass membrane protein</topology>
    </subcellularLocation>
    <text evidence="17">One of the very few enzymes located there.</text>
</comment>
<keyword evidence="12 17" id="KW-0443">Lipid metabolism</keyword>
<evidence type="ECO:0000256" key="6">
    <source>
        <dbReference type="ARBA" id="ARBA00022692"/>
    </source>
</evidence>
<feature type="binding site" description="in dimeric form" evidence="16">
    <location>
        <position position="315"/>
    </location>
    <ligand>
        <name>Ca(2+)</name>
        <dbReference type="ChEBI" id="CHEBI:29108"/>
        <label>1</label>
    </ligand>
</feature>
<keyword evidence="6" id="KW-0812">Transmembrane</keyword>
<dbReference type="EC" id="3.1.1.32" evidence="17"/>
<feature type="binding site" description="in dimeric form" evidence="16">
    <location>
        <position position="232"/>
    </location>
    <ligand>
        <name>Ca(2+)</name>
        <dbReference type="ChEBI" id="CHEBI:29108"/>
        <label>1</label>
    </ligand>
</feature>
<comment type="similarity">
    <text evidence="3 17">Belongs to the phospholipase A1 family.</text>
</comment>
<feature type="binding site" description="in dimeric form" evidence="16">
    <location>
        <position position="279"/>
    </location>
    <ligand>
        <name>Ca(2+)</name>
        <dbReference type="ChEBI" id="CHEBI:29108"/>
        <label>1</label>
    </ligand>
</feature>
<dbReference type="Pfam" id="PF02253">
    <property type="entry name" value="PLA1"/>
    <property type="match status" value="1"/>
</dbReference>
<keyword evidence="14 17" id="KW-0998">Cell outer membrane</keyword>
<dbReference type="GO" id="GO:0009279">
    <property type="term" value="C:cell outer membrane"/>
    <property type="evidence" value="ECO:0007669"/>
    <property type="project" value="UniProtKB-SubCell"/>
</dbReference>
<evidence type="ECO:0000256" key="12">
    <source>
        <dbReference type="ARBA" id="ARBA00023098"/>
    </source>
</evidence>
<sequence length="407" mass="44319">MSIRFFTPPPLTLSIGLTLVGGLNPATASSAELPPPESWQQCAATTSNNDRLACFDAWAHKQGPAVAPQASGWSAPAASAQAAPALTAATASANDAVPANAAGAAAATVASADSGLGLSPNNGGCRDPRYTEVSRYFELEPGTDCGTFNFRGYRPMSVSVVVGDEVNQQPYSPSRGLATEQPYQKHEMRLQLSARTKIASGLLTGPTSKGKDSLWFGYTQQSYWQLFNGDISRPFRTTDHEPEVFYVYPTDAQLPLGWRWRYSGIGIAHQSNGQSNPLSRSWNRWYLMTGAELGNRWQLHLKAWQRMKESALEDDNPHIQDYIGRGEVKLGWNVNEQNYLGLTARGSLGKGKGSGRIEWLRTLGEGWNGGKSNLRLHVQLFSGYGDSLVDYNNKRTVLSVGLSLLDF</sequence>
<dbReference type="RefSeq" id="WP_034370103.1">
    <property type="nucleotide sequence ID" value="NZ_AWOR01000047.1"/>
</dbReference>
<evidence type="ECO:0000256" key="13">
    <source>
        <dbReference type="ARBA" id="ARBA00023136"/>
    </source>
</evidence>
<gene>
    <name evidence="18" type="ORF">P353_14010</name>
</gene>
<dbReference type="Proteomes" id="UP000029553">
    <property type="component" value="Unassembled WGS sequence"/>
</dbReference>
<evidence type="ECO:0000256" key="2">
    <source>
        <dbReference type="ARBA" id="ARBA00001604"/>
    </source>
</evidence>
<comment type="catalytic activity">
    <reaction evidence="2 17">
        <text>a 1,2-diacyl-sn-glycero-3-phosphocholine + H2O = a 1-acyl-sn-glycero-3-phosphocholine + a fatty acid + H(+)</text>
        <dbReference type="Rhea" id="RHEA:15801"/>
        <dbReference type="ChEBI" id="CHEBI:15377"/>
        <dbReference type="ChEBI" id="CHEBI:15378"/>
        <dbReference type="ChEBI" id="CHEBI:28868"/>
        <dbReference type="ChEBI" id="CHEBI:57643"/>
        <dbReference type="ChEBI" id="CHEBI:58168"/>
        <dbReference type="EC" id="3.1.1.4"/>
    </reaction>
</comment>
<evidence type="ECO:0000256" key="16">
    <source>
        <dbReference type="PIRSR" id="PIRSR603187-2"/>
    </source>
</evidence>
<keyword evidence="5" id="KW-1134">Transmembrane beta strand</keyword>
<evidence type="ECO:0000256" key="8">
    <source>
        <dbReference type="ARBA" id="ARBA00022729"/>
    </source>
</evidence>
<dbReference type="PANTHER" id="PTHR40457">
    <property type="entry name" value="PHOSPHOLIPASE A1"/>
    <property type="match status" value="1"/>
</dbReference>
<evidence type="ECO:0000256" key="10">
    <source>
        <dbReference type="ARBA" id="ARBA00022837"/>
    </source>
</evidence>
<keyword evidence="9 17" id="KW-0378">Hydrolase</keyword>
<protein>
    <recommendedName>
        <fullName evidence="17">Phospholipase A1</fullName>
        <ecNumber evidence="17">3.1.1.32</ecNumber>
        <ecNumber evidence="17">3.1.1.4</ecNumber>
    </recommendedName>
    <alternativeName>
        <fullName evidence="17">Phosphatidylcholine 1-acylhydrolase</fullName>
    </alternativeName>
</protein>
<evidence type="ECO:0000256" key="3">
    <source>
        <dbReference type="ARBA" id="ARBA00010525"/>
    </source>
</evidence>
<keyword evidence="8 17" id="KW-0732">Signal</keyword>
<comment type="subunit">
    <text evidence="4 17">Homodimer; dimerization is reversible, and the dimeric form is the active one.</text>
</comment>
<comment type="cofactor">
    <cofactor evidence="17">
        <name>Ca(2+)</name>
        <dbReference type="ChEBI" id="CHEBI:29108"/>
    </cofactor>
    <text evidence="17">Binds 1 Ca(2+) ion per monomer. In the dimeric form the Ca(2+) is bound by different amino acids with binding of each Ca(2+) shared with ligands coming from each monomer. The Ca(2+) ion may have a role in catalysis.</text>
</comment>
<comment type="caution">
    <text evidence="18">The sequence shown here is derived from an EMBL/GenBank/DDBJ whole genome shotgun (WGS) entry which is preliminary data.</text>
</comment>
<dbReference type="InterPro" id="IPR003187">
    <property type="entry name" value="PLipase_A1"/>
</dbReference>
<keyword evidence="10 16" id="KW-0106">Calcium</keyword>
<dbReference type="GO" id="GO:0016042">
    <property type="term" value="P:lipid catabolic process"/>
    <property type="evidence" value="ECO:0007669"/>
    <property type="project" value="UniProtKB-KW"/>
</dbReference>
<dbReference type="EMBL" id="AWOR01000047">
    <property type="protein sequence ID" value="KGH29137.1"/>
    <property type="molecule type" value="Genomic_DNA"/>
</dbReference>
<feature type="signal peptide" evidence="17">
    <location>
        <begin position="1"/>
        <end position="28"/>
    </location>
</feature>
<comment type="catalytic activity">
    <reaction evidence="1 17">
        <text>a 1,2-diacyl-sn-glycero-3-phosphocholine + H2O = a 2-acyl-sn-glycero-3-phosphocholine + a fatty acid + H(+)</text>
        <dbReference type="Rhea" id="RHEA:18689"/>
        <dbReference type="ChEBI" id="CHEBI:15377"/>
        <dbReference type="ChEBI" id="CHEBI:15378"/>
        <dbReference type="ChEBI" id="CHEBI:28868"/>
        <dbReference type="ChEBI" id="CHEBI:57643"/>
        <dbReference type="ChEBI" id="CHEBI:57875"/>
        <dbReference type="EC" id="3.1.1.32"/>
    </reaction>
</comment>